<proteinExistence type="predicted"/>
<reference evidence="1" key="1">
    <citation type="journal article" date="2019" name="Philos. Trans. R. Soc. Lond., B, Biol. Sci.">
        <title>Targeted metagenomic recovery of four divergent viruses reveals shared and distinctive characteristics of giant viruses of marine eukaryotes.</title>
        <authorList>
            <person name="Needham D.M."/>
            <person name="Poirier C."/>
            <person name="Hehenberger E."/>
            <person name="Jimenez V."/>
            <person name="Swalwell J.E."/>
            <person name="Santoro A.E."/>
            <person name="Worden A.Z."/>
        </authorList>
    </citation>
    <scope>NUCLEOTIDE SEQUENCE</scope>
    <source>
        <strain evidence="1">OPacV-662</strain>
    </source>
</reference>
<protein>
    <submittedName>
        <fullName evidence="1">Uncharacterized protein</fullName>
    </submittedName>
</protein>
<organism evidence="1">
    <name type="scientific">Megaviridae environmental sample</name>
    <dbReference type="NCBI Taxonomy" id="1737588"/>
    <lineage>
        <taxon>Viruses</taxon>
        <taxon>Varidnaviria</taxon>
        <taxon>Bamfordvirae</taxon>
        <taxon>Nucleocytoviricota</taxon>
        <taxon>Megaviricetes</taxon>
        <taxon>Imitervirales</taxon>
        <taxon>Mimiviridae</taxon>
        <taxon>environmental samples</taxon>
    </lineage>
</organism>
<accession>A0A5J6VKY5</accession>
<name>A0A5J6VKY5_9VIRU</name>
<sequence length="260" mass="30430">MKQLKYLWWWDTYVITSFLPQPALKLFPVFNIDLVESCICKYNNRDEKMESMLMALDTHMSKHLVAYYLVMNMTIPHGLPLEQPYVCICNEEYVLYRGDRWLIHTINNNTFIYQGDKNDHGIQIHEKLYPLLQEKSDPEYIKSIMCINSRLLDDHMDTIHEQKHQLDKHIPSNTSTILCKRSNKCPPIDPKQLSEYIRTNLVKCNVSLYSISIKQLAKQYSQVLDRKITLNVLTTALQASGFCKKRTVNSTVLDGWANPK</sequence>
<evidence type="ECO:0000313" key="1">
    <source>
        <dbReference type="EMBL" id="QFG74091.1"/>
    </source>
</evidence>
<dbReference type="EMBL" id="MN448277">
    <property type="protein sequence ID" value="QFG74091.1"/>
    <property type="molecule type" value="Genomic_DNA"/>
</dbReference>